<protein>
    <recommendedName>
        <fullName evidence="1">Cathepsin propeptide inhibitor domain-containing protein</fullName>
    </recommendedName>
</protein>
<comment type="caution">
    <text evidence="2">The sequence shown here is derived from an EMBL/GenBank/DDBJ whole genome shotgun (WGS) entry which is preliminary data.</text>
</comment>
<evidence type="ECO:0000259" key="1">
    <source>
        <dbReference type="SMART" id="SM00848"/>
    </source>
</evidence>
<name>A0ABR1Z8Z5_9ROSI</name>
<evidence type="ECO:0000313" key="2">
    <source>
        <dbReference type="EMBL" id="KAK8476477.1"/>
    </source>
</evidence>
<keyword evidence="3" id="KW-1185">Reference proteome</keyword>
<accession>A0ABR1Z8Z5</accession>
<dbReference type="SUPFAM" id="SSF54001">
    <property type="entry name" value="Cysteine proteinases"/>
    <property type="match status" value="1"/>
</dbReference>
<dbReference type="InterPro" id="IPR013201">
    <property type="entry name" value="Prot_inhib_I29"/>
</dbReference>
<evidence type="ECO:0000313" key="3">
    <source>
        <dbReference type="Proteomes" id="UP001396334"/>
    </source>
</evidence>
<reference evidence="2 3" key="1">
    <citation type="journal article" date="2024" name="G3 (Bethesda)">
        <title>Genome assembly of Hibiscus sabdariffa L. provides insights into metabolisms of medicinal natural products.</title>
        <authorList>
            <person name="Kim T."/>
        </authorList>
    </citation>
    <scope>NUCLEOTIDE SEQUENCE [LARGE SCALE GENOMIC DNA]</scope>
    <source>
        <strain evidence="2">TK-2024</strain>
        <tissue evidence="2">Old leaves</tissue>
    </source>
</reference>
<sequence>MQFLLPHTFKIPFLFFFSRLKHGFTATNYADPLPHDAHFILSSRHVHPLLRDAHPDRSMSSWRADGEVMAMYEEWLLKHGKAYNGLGEKDTRFEIFKDNLRLIDEHNADHARSFKLGLNRFADLTNDEYRSTYVGLINPTRRFPRQVIVMRRASVRCCRIPLTGGKRVPWLRSKIRDLARLQGGILDCVLVRGNLCLSRFGLGWITHELWLL</sequence>
<gene>
    <name evidence="2" type="ORF">V6N11_063370</name>
</gene>
<organism evidence="2 3">
    <name type="scientific">Hibiscus sabdariffa</name>
    <name type="common">roselle</name>
    <dbReference type="NCBI Taxonomy" id="183260"/>
    <lineage>
        <taxon>Eukaryota</taxon>
        <taxon>Viridiplantae</taxon>
        <taxon>Streptophyta</taxon>
        <taxon>Embryophyta</taxon>
        <taxon>Tracheophyta</taxon>
        <taxon>Spermatophyta</taxon>
        <taxon>Magnoliopsida</taxon>
        <taxon>eudicotyledons</taxon>
        <taxon>Gunneridae</taxon>
        <taxon>Pentapetalae</taxon>
        <taxon>rosids</taxon>
        <taxon>malvids</taxon>
        <taxon>Malvales</taxon>
        <taxon>Malvaceae</taxon>
        <taxon>Malvoideae</taxon>
        <taxon>Hibiscus</taxon>
    </lineage>
</organism>
<feature type="domain" description="Cathepsin propeptide inhibitor" evidence="1">
    <location>
        <begin position="72"/>
        <end position="129"/>
    </location>
</feature>
<dbReference type="Proteomes" id="UP001396334">
    <property type="component" value="Unassembled WGS sequence"/>
</dbReference>
<dbReference type="SMART" id="SM00848">
    <property type="entry name" value="Inhibitor_I29"/>
    <property type="match status" value="1"/>
</dbReference>
<dbReference type="Pfam" id="PF08246">
    <property type="entry name" value="Inhibitor_I29"/>
    <property type="match status" value="1"/>
</dbReference>
<dbReference type="Gene3D" id="1.10.287.2250">
    <property type="match status" value="1"/>
</dbReference>
<dbReference type="InterPro" id="IPR038765">
    <property type="entry name" value="Papain-like_cys_pep_sf"/>
</dbReference>
<proteinExistence type="predicted"/>
<dbReference type="EMBL" id="JBBPBN010002215">
    <property type="protein sequence ID" value="KAK8476477.1"/>
    <property type="molecule type" value="Genomic_DNA"/>
</dbReference>